<dbReference type="SUPFAM" id="SSF52540">
    <property type="entry name" value="P-loop containing nucleoside triphosphate hydrolases"/>
    <property type="match status" value="1"/>
</dbReference>
<dbReference type="Gene3D" id="3.40.50.300">
    <property type="entry name" value="P-loop containing nucleotide triphosphate hydrolases"/>
    <property type="match status" value="1"/>
</dbReference>
<keyword evidence="4" id="KW-1185">Reference proteome</keyword>
<dbReference type="AlphaFoldDB" id="A0A1H9Q468"/>
<keyword evidence="1" id="KW-0812">Transmembrane</keyword>
<dbReference type="InterPro" id="IPR003593">
    <property type="entry name" value="AAA+_ATPase"/>
</dbReference>
<dbReference type="EMBL" id="FOFT01000005">
    <property type="protein sequence ID" value="SER54729.1"/>
    <property type="molecule type" value="Genomic_DNA"/>
</dbReference>
<proteinExistence type="predicted"/>
<dbReference type="InterPro" id="IPR027417">
    <property type="entry name" value="P-loop_NTPase"/>
</dbReference>
<keyword evidence="1" id="KW-0472">Membrane</keyword>
<protein>
    <recommendedName>
        <fullName evidence="2">AAA+ ATPase domain-containing protein</fullName>
    </recommendedName>
</protein>
<feature type="transmembrane region" description="Helical" evidence="1">
    <location>
        <begin position="106"/>
        <end position="128"/>
    </location>
</feature>
<dbReference type="Proteomes" id="UP000199028">
    <property type="component" value="Unassembled WGS sequence"/>
</dbReference>
<reference evidence="4" key="1">
    <citation type="submission" date="2016-10" db="EMBL/GenBank/DDBJ databases">
        <authorList>
            <person name="Varghese N."/>
            <person name="Submissions S."/>
        </authorList>
    </citation>
    <scope>NUCLEOTIDE SEQUENCE [LARGE SCALE GENOMIC DNA]</scope>
    <source>
        <strain evidence="4">CGMCC 4.578</strain>
    </source>
</reference>
<organism evidence="3 4">
    <name type="scientific">Lentzea flaviverrucosa</name>
    <dbReference type="NCBI Taxonomy" id="200379"/>
    <lineage>
        <taxon>Bacteria</taxon>
        <taxon>Bacillati</taxon>
        <taxon>Actinomycetota</taxon>
        <taxon>Actinomycetes</taxon>
        <taxon>Pseudonocardiales</taxon>
        <taxon>Pseudonocardiaceae</taxon>
        <taxon>Lentzea</taxon>
    </lineage>
</organism>
<sequence length="686" mass="73635">MTEDEVFEQAVEAALRPGGHGEPPGDPEALRAVLREAKPWIVASARAHHDRYAELRVGSTRALARATVKHPFLWRCLLLIVIPVTECLLAALLFKHGVNGNPALPVVRNTAIAAGIAVVVLGVSYLTVIGRTVAWFWGVLGLGCITLAVVGANLVALTVGPWFALFATVPLGALAVWGVGHLTEALNALLPPAMLAARSAAAEQALGEWRSAMLNDGVLPALRAELGGTRIVPGTELAFGDARNLHRGGSLISHQPVPAGRELAELVDTLDGGSFALAGPRGSGKTNLLRAFCQGAYRRQGQAADLSVLVAAPVDYVPREFVLHLYAQACHAVLAHLREAAPKAVPLRRRVRHDERRRLARSAQRGLRDIAYVQTLTGETSGKFGFRGAELAHKRASSLTGRPPTYPEVVDDFRGFVGAVARTLDPVRVVIAIDEIDRIGAGEPARRFLNEIKAVFDVPGCYYLMSVSTEAQHDFELAGMGLRSVFDSSFDEVVRVDYLDFQLARGLISRSVDGLPEVFVALAFTFSGGLARQLTRSARAIVRQVRGTSLAAVAEKLVADELDRVCKTTSDALTALDDRDGVTKLLRVLADPDPDLHVLRERVQASYTSEHTAIGDLADRAAARIAFLAVVRDYFADDLTEVVPAQVDALARARRYAGSNPATGLALLEEFSSASTARRAPGRSPR</sequence>
<evidence type="ECO:0000313" key="4">
    <source>
        <dbReference type="Proteomes" id="UP000199028"/>
    </source>
</evidence>
<keyword evidence="1" id="KW-1133">Transmembrane helix</keyword>
<accession>A0A1H9Q468</accession>
<feature type="domain" description="AAA+ ATPase" evidence="2">
    <location>
        <begin position="271"/>
        <end position="497"/>
    </location>
</feature>
<evidence type="ECO:0000259" key="2">
    <source>
        <dbReference type="SMART" id="SM00382"/>
    </source>
</evidence>
<dbReference type="SMART" id="SM00382">
    <property type="entry name" value="AAA"/>
    <property type="match status" value="1"/>
</dbReference>
<dbReference type="OrthoDB" id="5150226at2"/>
<feature type="transmembrane region" description="Helical" evidence="1">
    <location>
        <begin position="72"/>
        <end position="94"/>
    </location>
</feature>
<gene>
    <name evidence="3" type="ORF">SAMN05216195_105511</name>
</gene>
<name>A0A1H9Q468_9PSEU</name>
<feature type="transmembrane region" description="Helical" evidence="1">
    <location>
        <begin position="134"/>
        <end position="155"/>
    </location>
</feature>
<evidence type="ECO:0000256" key="1">
    <source>
        <dbReference type="SAM" id="Phobius"/>
    </source>
</evidence>
<dbReference type="RefSeq" id="WP_090066253.1">
    <property type="nucleotide sequence ID" value="NZ_FOFT01000005.1"/>
</dbReference>
<evidence type="ECO:0000313" key="3">
    <source>
        <dbReference type="EMBL" id="SER54729.1"/>
    </source>
</evidence>